<organism evidence="3 4">
    <name type="scientific">Methylophilales bacterium MBRS-H7</name>
    <dbReference type="NCBI Taxonomy" id="1623450"/>
    <lineage>
        <taxon>Bacteria</taxon>
        <taxon>Pseudomonadati</taxon>
        <taxon>Pseudomonadota</taxon>
        <taxon>Betaproteobacteria</taxon>
        <taxon>Nitrosomonadales</taxon>
        <taxon>OM43 clade</taxon>
    </lineage>
</organism>
<name>A0A0H4JB39_9PROT</name>
<gene>
    <name evidence="3" type="ORF">VI33_03055</name>
</gene>
<reference evidence="3 4" key="1">
    <citation type="submission" date="2015-03" db="EMBL/GenBank/DDBJ databases">
        <title>Comparative analysis of the OM43 clade including a novel species from Red Sea uncovers genomic and metabolic diversity among marine methylotrophs.</title>
        <authorList>
            <person name="Jimenez-Infante F."/>
            <person name="Ngugi D.K."/>
            <person name="Vinu M."/>
            <person name="Alam I."/>
            <person name="Kamau A."/>
            <person name="Blom J."/>
            <person name="Bajic V.B."/>
            <person name="Stingl U."/>
        </authorList>
    </citation>
    <scope>NUCLEOTIDE SEQUENCE [LARGE SCALE GENOMIC DNA]</scope>
    <source>
        <strain evidence="3 4">MBRSH7</strain>
    </source>
</reference>
<dbReference type="OrthoDB" id="9804286at2"/>
<keyword evidence="4" id="KW-1185">Reference proteome</keyword>
<dbReference type="FunFam" id="3.40.50.720:FF:000080">
    <property type="entry name" value="Thiazole biosynthesis adenylyltransferase ThiF"/>
    <property type="match status" value="1"/>
</dbReference>
<dbReference type="GO" id="GO:0008146">
    <property type="term" value="F:sulfotransferase activity"/>
    <property type="evidence" value="ECO:0007669"/>
    <property type="project" value="TreeGrafter"/>
</dbReference>
<dbReference type="Pfam" id="PF00899">
    <property type="entry name" value="ThiF"/>
    <property type="match status" value="1"/>
</dbReference>
<keyword evidence="3" id="KW-0548">Nucleotidyltransferase</keyword>
<protein>
    <submittedName>
        <fullName evidence="3">Molybdopterin-synthase adenylyltransferase</fullName>
    </submittedName>
</protein>
<feature type="domain" description="THIF-type NAD/FAD binding fold" evidence="2">
    <location>
        <begin position="9"/>
        <end position="244"/>
    </location>
</feature>
<dbReference type="GO" id="GO:0004792">
    <property type="term" value="F:thiosulfate-cyanide sulfurtransferase activity"/>
    <property type="evidence" value="ECO:0007669"/>
    <property type="project" value="TreeGrafter"/>
</dbReference>
<keyword evidence="3" id="KW-0808">Transferase</keyword>
<dbReference type="PANTHER" id="PTHR10953:SF240">
    <property type="entry name" value="SULFUR CARRIER PROTEIN THIS ADENYLYLTRANSFERASE"/>
    <property type="match status" value="1"/>
</dbReference>
<evidence type="ECO:0000256" key="1">
    <source>
        <dbReference type="ARBA" id="ARBA00009919"/>
    </source>
</evidence>
<dbReference type="SUPFAM" id="SSF69572">
    <property type="entry name" value="Activating enzymes of the ubiquitin-like proteins"/>
    <property type="match status" value="1"/>
</dbReference>
<proteinExistence type="inferred from homology"/>
<dbReference type="CDD" id="cd00757">
    <property type="entry name" value="ThiF_MoeB_HesA_family"/>
    <property type="match status" value="1"/>
</dbReference>
<dbReference type="InterPro" id="IPR035985">
    <property type="entry name" value="Ubiquitin-activating_enz"/>
</dbReference>
<dbReference type="GO" id="GO:0016779">
    <property type="term" value="F:nucleotidyltransferase activity"/>
    <property type="evidence" value="ECO:0007669"/>
    <property type="project" value="UniProtKB-KW"/>
</dbReference>
<dbReference type="InterPro" id="IPR045886">
    <property type="entry name" value="ThiF/MoeB/HesA"/>
</dbReference>
<evidence type="ECO:0000313" key="3">
    <source>
        <dbReference type="EMBL" id="AKO65727.1"/>
    </source>
</evidence>
<dbReference type="PANTHER" id="PTHR10953">
    <property type="entry name" value="UBIQUITIN-ACTIVATING ENZYME E1"/>
    <property type="match status" value="1"/>
</dbReference>
<dbReference type="NCBIfam" id="NF004281">
    <property type="entry name" value="PRK05690.1"/>
    <property type="match status" value="1"/>
</dbReference>
<dbReference type="GO" id="GO:0008641">
    <property type="term" value="F:ubiquitin-like modifier activating enzyme activity"/>
    <property type="evidence" value="ECO:0007669"/>
    <property type="project" value="InterPro"/>
</dbReference>
<evidence type="ECO:0000313" key="4">
    <source>
        <dbReference type="Proteomes" id="UP000066549"/>
    </source>
</evidence>
<accession>A0A0H4JB39</accession>
<dbReference type="InterPro" id="IPR000594">
    <property type="entry name" value="ThiF_NAD_FAD-bd"/>
</dbReference>
<evidence type="ECO:0000259" key="2">
    <source>
        <dbReference type="Pfam" id="PF00899"/>
    </source>
</evidence>
<dbReference type="AlphaFoldDB" id="A0A0H4JB39"/>
<comment type="similarity">
    <text evidence="1">Belongs to the HesA/MoeB/ThiF family.</text>
</comment>
<dbReference type="PATRIC" id="fig|1623450.3.peg.605"/>
<sequence>MNDQNLERYGRHILLPEIDFEGQQKLLDSHVLVVGLGGLGSPASIYLASSGIGELTLCDFDDVELSNLQRQIVHTEDNLKINKAYSAKGFISSINSNISINVVDKKLSENEFDIYVNKYTVDAILDCSDNFQTRYSVNKVAFKNKIPLISGSAIRFEGQLAIFDFRDNSSACYECLFPDNGEENELRCADHGILAPVVGIIGVMQSLETIKVLLNLSPIKNKLKIFDGKSNEWKTIAFKKDKECAICSCSSDQF</sequence>
<dbReference type="EMBL" id="CP011002">
    <property type="protein sequence ID" value="AKO65727.1"/>
    <property type="molecule type" value="Genomic_DNA"/>
</dbReference>
<dbReference type="GO" id="GO:0005829">
    <property type="term" value="C:cytosol"/>
    <property type="evidence" value="ECO:0007669"/>
    <property type="project" value="TreeGrafter"/>
</dbReference>
<dbReference type="Proteomes" id="UP000066549">
    <property type="component" value="Chromosome"/>
</dbReference>
<dbReference type="Gene3D" id="3.40.50.720">
    <property type="entry name" value="NAD(P)-binding Rossmann-like Domain"/>
    <property type="match status" value="1"/>
</dbReference>